<evidence type="ECO:0000313" key="7">
    <source>
        <dbReference type="EMBL" id="MFC3052614.1"/>
    </source>
</evidence>
<accession>A0ABV7D6L8</accession>
<feature type="transmembrane region" description="Helical" evidence="5">
    <location>
        <begin position="7"/>
        <end position="24"/>
    </location>
</feature>
<keyword evidence="2 4" id="KW-0479">Metal-binding</keyword>
<keyword evidence="5" id="KW-0812">Transmembrane</keyword>
<evidence type="ECO:0000256" key="2">
    <source>
        <dbReference type="ARBA" id="ARBA00022723"/>
    </source>
</evidence>
<gene>
    <name evidence="7" type="ORF">ACFOKA_11935</name>
</gene>
<evidence type="ECO:0000256" key="4">
    <source>
        <dbReference type="PROSITE-ProRule" id="PRU00433"/>
    </source>
</evidence>
<keyword evidence="5" id="KW-0472">Membrane</keyword>
<dbReference type="Gene3D" id="1.10.760.10">
    <property type="entry name" value="Cytochrome c-like domain"/>
    <property type="match status" value="1"/>
</dbReference>
<comment type="caution">
    <text evidence="7">The sequence shown here is derived from an EMBL/GenBank/DDBJ whole genome shotgun (WGS) entry which is preliminary data.</text>
</comment>
<sequence length="501" mass="54279">MIKKTLLWLLSIVAGAILLGWFFWPANWSVRGPVFDFITGRQAATPSDAMLQARLKLPAGFRIGIFADNVPHARMMAVTKTGDIAVSSMRDGNVILLHRDVNADGKSDGRTILFSGLNVPHGIAFHDGYIYIAETGRIVRAPYNDAARSVGALETVFDGLPPGGNHRTRTIGFGPDGWLYVTVGSSCNVCVEDHPYRAAMLRMRPNGKDAIVYAHGLRNTVGFDWQPGTRRLYGTDNGRDLLGDNIPNCEINYIEEGQFYGWPYTYDDKVVDPDVGAGHSKEIARARVMEHGLGAHVAPLGIRFIAPSLSVPGLENSALVALHGSWNRSTLSGYKVVALHFAADDTITEEDFLTGFEKDGDVIGRPVDIVTGSDGSIYISDDYAGVVYRVGWDTIPVSSDQVIAPEDKTDGDPVDAALEVPSAALLAQGAALFEQNNCAQCHEPLATTGKPSVEIFKGLKGRYGVEEVMDILDIPPGPMPRPEISDAERKALAVYLLSRSN</sequence>
<dbReference type="PANTHER" id="PTHR33546">
    <property type="entry name" value="LARGE, MULTIFUNCTIONAL SECRETED PROTEIN-RELATED"/>
    <property type="match status" value="1"/>
</dbReference>
<organism evidence="7 8">
    <name type="scientific">Kordiimonas pumila</name>
    <dbReference type="NCBI Taxonomy" id="2161677"/>
    <lineage>
        <taxon>Bacteria</taxon>
        <taxon>Pseudomonadati</taxon>
        <taxon>Pseudomonadota</taxon>
        <taxon>Alphaproteobacteria</taxon>
        <taxon>Kordiimonadales</taxon>
        <taxon>Kordiimonadaceae</taxon>
        <taxon>Kordiimonas</taxon>
    </lineage>
</organism>
<dbReference type="Gene3D" id="2.120.10.30">
    <property type="entry name" value="TolB, C-terminal domain"/>
    <property type="match status" value="1"/>
</dbReference>
<dbReference type="SUPFAM" id="SSF50952">
    <property type="entry name" value="Soluble quinoprotein glucose dehydrogenase"/>
    <property type="match status" value="1"/>
</dbReference>
<evidence type="ECO:0000313" key="8">
    <source>
        <dbReference type="Proteomes" id="UP001595444"/>
    </source>
</evidence>
<evidence type="ECO:0000256" key="1">
    <source>
        <dbReference type="ARBA" id="ARBA00022617"/>
    </source>
</evidence>
<keyword evidence="8" id="KW-1185">Reference proteome</keyword>
<dbReference type="EMBL" id="JBHRSL010000010">
    <property type="protein sequence ID" value="MFC3052614.1"/>
    <property type="molecule type" value="Genomic_DNA"/>
</dbReference>
<keyword evidence="1 4" id="KW-0349">Heme</keyword>
<keyword evidence="3 4" id="KW-0408">Iron</keyword>
<dbReference type="InterPro" id="IPR012938">
    <property type="entry name" value="Glc/Sorbosone_DH"/>
</dbReference>
<name>A0ABV7D6L8_9PROT</name>
<dbReference type="Pfam" id="PF07995">
    <property type="entry name" value="GSDH"/>
    <property type="match status" value="1"/>
</dbReference>
<keyword evidence="5" id="KW-1133">Transmembrane helix</keyword>
<dbReference type="Proteomes" id="UP001595444">
    <property type="component" value="Unassembled WGS sequence"/>
</dbReference>
<feature type="domain" description="Cytochrome c" evidence="6">
    <location>
        <begin position="424"/>
        <end position="500"/>
    </location>
</feature>
<evidence type="ECO:0000259" key="6">
    <source>
        <dbReference type="PROSITE" id="PS51007"/>
    </source>
</evidence>
<evidence type="ECO:0000256" key="3">
    <source>
        <dbReference type="ARBA" id="ARBA00023004"/>
    </source>
</evidence>
<dbReference type="InterPro" id="IPR036909">
    <property type="entry name" value="Cyt_c-like_dom_sf"/>
</dbReference>
<proteinExistence type="predicted"/>
<dbReference type="PROSITE" id="PS51007">
    <property type="entry name" value="CYTC"/>
    <property type="match status" value="1"/>
</dbReference>
<dbReference type="Pfam" id="PF13442">
    <property type="entry name" value="Cytochrome_CBB3"/>
    <property type="match status" value="1"/>
</dbReference>
<dbReference type="InterPro" id="IPR009056">
    <property type="entry name" value="Cyt_c-like_dom"/>
</dbReference>
<protein>
    <submittedName>
        <fullName evidence="7">PQQ-dependent sugar dehydrogenase</fullName>
    </submittedName>
</protein>
<evidence type="ECO:0000256" key="5">
    <source>
        <dbReference type="SAM" id="Phobius"/>
    </source>
</evidence>
<dbReference type="RefSeq" id="WP_194213729.1">
    <property type="nucleotide sequence ID" value="NZ_CP061205.1"/>
</dbReference>
<dbReference type="PANTHER" id="PTHR33546:SF1">
    <property type="entry name" value="LARGE, MULTIFUNCTIONAL SECRETED PROTEIN"/>
    <property type="match status" value="1"/>
</dbReference>
<dbReference type="InterPro" id="IPR011041">
    <property type="entry name" value="Quinoprot_gluc/sorb_DH_b-prop"/>
</dbReference>
<reference evidence="8" key="1">
    <citation type="journal article" date="2019" name="Int. J. Syst. Evol. Microbiol.">
        <title>The Global Catalogue of Microorganisms (GCM) 10K type strain sequencing project: providing services to taxonomists for standard genome sequencing and annotation.</title>
        <authorList>
            <consortium name="The Broad Institute Genomics Platform"/>
            <consortium name="The Broad Institute Genome Sequencing Center for Infectious Disease"/>
            <person name="Wu L."/>
            <person name="Ma J."/>
        </authorList>
    </citation>
    <scope>NUCLEOTIDE SEQUENCE [LARGE SCALE GENOMIC DNA]</scope>
    <source>
        <strain evidence="8">KCTC 62164</strain>
    </source>
</reference>
<dbReference type="SUPFAM" id="SSF46626">
    <property type="entry name" value="Cytochrome c"/>
    <property type="match status" value="1"/>
</dbReference>
<dbReference type="InterPro" id="IPR011042">
    <property type="entry name" value="6-blade_b-propeller_TolB-like"/>
</dbReference>